<reference evidence="1 2" key="1">
    <citation type="submission" date="2021-07" db="EMBL/GenBank/DDBJ databases">
        <title>Paenibacillus radiodurans sp. nov., isolated from the southeastern edge of Tengger Desert.</title>
        <authorList>
            <person name="Zhang G."/>
        </authorList>
    </citation>
    <scope>NUCLEOTIDE SEQUENCE [LARGE SCALE GENOMIC DNA]</scope>
    <source>
        <strain evidence="1 2">CCM 7311</strain>
    </source>
</reference>
<comment type="caution">
    <text evidence="1">The sequence shown here is derived from an EMBL/GenBank/DDBJ whole genome shotgun (WGS) entry which is preliminary data.</text>
</comment>
<keyword evidence="2" id="KW-1185">Reference proteome</keyword>
<accession>A0ABS7CHN6</accession>
<dbReference type="Proteomes" id="UP001519887">
    <property type="component" value="Unassembled WGS sequence"/>
</dbReference>
<proteinExistence type="predicted"/>
<feature type="non-terminal residue" evidence="1">
    <location>
        <position position="1"/>
    </location>
</feature>
<protein>
    <submittedName>
        <fullName evidence="1">Uncharacterized protein</fullName>
    </submittedName>
</protein>
<evidence type="ECO:0000313" key="1">
    <source>
        <dbReference type="EMBL" id="MBW7460235.1"/>
    </source>
</evidence>
<dbReference type="Gene3D" id="2.115.10.20">
    <property type="entry name" value="Glycosyl hydrolase domain, family 43"/>
    <property type="match status" value="1"/>
</dbReference>
<organism evidence="1 2">
    <name type="scientific">Paenibacillus sepulcri</name>
    <dbReference type="NCBI Taxonomy" id="359917"/>
    <lineage>
        <taxon>Bacteria</taxon>
        <taxon>Bacillati</taxon>
        <taxon>Bacillota</taxon>
        <taxon>Bacilli</taxon>
        <taxon>Bacillales</taxon>
        <taxon>Paenibacillaceae</taxon>
        <taxon>Paenibacillus</taxon>
    </lineage>
</organism>
<gene>
    <name evidence="1" type="ORF">K0U00_39850</name>
</gene>
<evidence type="ECO:0000313" key="2">
    <source>
        <dbReference type="Proteomes" id="UP001519887"/>
    </source>
</evidence>
<dbReference type="SUPFAM" id="SSF75005">
    <property type="entry name" value="Arabinanase/levansucrase/invertase"/>
    <property type="match status" value="1"/>
</dbReference>
<name>A0ABS7CHN6_9BACL</name>
<sequence length="241" mass="26553">ACYGPTFFFEGKWHLYYVSVENTSGAPFYIPALPYRTGLATADHPDGPWTKVSTSLLALGEKGSWNEGCICAPYVLQLDGRYFAFYSASTTGPDYYRTIGLAVSDSPGGPWELSPEPLLPPGEQLENASLYYEPACSLWFMFVNHVGRDEAGNEFTEAVWVYWSRSVTEWDPEDKAIVLDASNIPWVKQAVGLPACLVVGSKLWIGFDACKESVNSANIGNAHRDIGMCSFDLPLRAPVLE</sequence>
<dbReference type="InterPro" id="IPR023296">
    <property type="entry name" value="Glyco_hydro_beta-prop_sf"/>
</dbReference>
<dbReference type="EMBL" id="JAHZIK010002102">
    <property type="protein sequence ID" value="MBW7460235.1"/>
    <property type="molecule type" value="Genomic_DNA"/>
</dbReference>